<keyword evidence="6" id="KW-1185">Reference proteome</keyword>
<evidence type="ECO:0000259" key="4">
    <source>
        <dbReference type="Pfam" id="PF00724"/>
    </source>
</evidence>
<dbReference type="OrthoDB" id="8985337at2"/>
<dbReference type="PANTHER" id="PTHR22893:SF91">
    <property type="entry name" value="NADPH DEHYDROGENASE 2-RELATED"/>
    <property type="match status" value="1"/>
</dbReference>
<dbReference type="Pfam" id="PF00724">
    <property type="entry name" value="Oxidored_FMN"/>
    <property type="match status" value="1"/>
</dbReference>
<gene>
    <name evidence="5" type="ORF">E1956_28760</name>
</gene>
<reference evidence="5 6" key="1">
    <citation type="submission" date="2019-03" db="EMBL/GenBank/DDBJ databases">
        <title>Paraburkholderia sp. 7MH5, isolated from subtropical forest soil.</title>
        <authorList>
            <person name="Gao Z.-H."/>
            <person name="Qiu L.-H."/>
        </authorList>
    </citation>
    <scope>NUCLEOTIDE SEQUENCE [LARGE SCALE GENOMIC DNA]</scope>
    <source>
        <strain evidence="5 6">7MH5</strain>
    </source>
</reference>
<dbReference type="KEGG" id="ppai:E1956_28760"/>
<dbReference type="GO" id="GO:0010181">
    <property type="term" value="F:FMN binding"/>
    <property type="evidence" value="ECO:0007669"/>
    <property type="project" value="InterPro"/>
</dbReference>
<dbReference type="GO" id="GO:0016628">
    <property type="term" value="F:oxidoreductase activity, acting on the CH-CH group of donors, NAD or NADP as acceptor"/>
    <property type="evidence" value="ECO:0007669"/>
    <property type="project" value="UniProtKB-ARBA"/>
</dbReference>
<protein>
    <submittedName>
        <fullName evidence="5">Alkene reductase</fullName>
    </submittedName>
</protein>
<dbReference type="AlphaFoldDB" id="A0A4P7D046"/>
<name>A0A4P7D046_9BURK</name>
<evidence type="ECO:0000256" key="1">
    <source>
        <dbReference type="ARBA" id="ARBA00001917"/>
    </source>
</evidence>
<dbReference type="SUPFAM" id="SSF51395">
    <property type="entry name" value="FMN-linked oxidoreductases"/>
    <property type="match status" value="1"/>
</dbReference>
<dbReference type="InterPro" id="IPR013785">
    <property type="entry name" value="Aldolase_TIM"/>
</dbReference>
<organism evidence="5 6">
    <name type="scientific">Paraburkholderia pallida</name>
    <dbReference type="NCBI Taxonomy" id="2547399"/>
    <lineage>
        <taxon>Bacteria</taxon>
        <taxon>Pseudomonadati</taxon>
        <taxon>Pseudomonadota</taxon>
        <taxon>Betaproteobacteria</taxon>
        <taxon>Burkholderiales</taxon>
        <taxon>Burkholderiaceae</taxon>
        <taxon>Paraburkholderia</taxon>
    </lineage>
</organism>
<evidence type="ECO:0000313" key="5">
    <source>
        <dbReference type="EMBL" id="QBR01208.1"/>
    </source>
</evidence>
<dbReference type="InterPro" id="IPR001155">
    <property type="entry name" value="OxRdtase_FMN_N"/>
</dbReference>
<dbReference type="PANTHER" id="PTHR22893">
    <property type="entry name" value="NADH OXIDOREDUCTASE-RELATED"/>
    <property type="match status" value="1"/>
</dbReference>
<dbReference type="RefSeq" id="WP_134755610.1">
    <property type="nucleotide sequence ID" value="NZ_CP038150.1"/>
</dbReference>
<dbReference type="Proteomes" id="UP000295727">
    <property type="component" value="Chromosome 3"/>
</dbReference>
<proteinExistence type="inferred from homology"/>
<dbReference type="InterPro" id="IPR045247">
    <property type="entry name" value="Oye-like"/>
</dbReference>
<dbReference type="Gene3D" id="3.20.20.70">
    <property type="entry name" value="Aldolase class I"/>
    <property type="match status" value="1"/>
</dbReference>
<dbReference type="FunFam" id="3.20.20.70:FF:000059">
    <property type="entry name" value="N-ethylmaleimide reductase, FMN-linked"/>
    <property type="match status" value="1"/>
</dbReference>
<comment type="similarity">
    <text evidence="2">Belongs to the NADH:flavin oxidoreductase/NADH oxidase family.</text>
</comment>
<feature type="domain" description="NADH:flavin oxidoreductase/NADH oxidase N-terminal" evidence="4">
    <location>
        <begin position="2"/>
        <end position="343"/>
    </location>
</feature>
<dbReference type="GO" id="GO:0005829">
    <property type="term" value="C:cytosol"/>
    <property type="evidence" value="ECO:0007669"/>
    <property type="project" value="UniProtKB-ARBA"/>
</dbReference>
<evidence type="ECO:0000256" key="3">
    <source>
        <dbReference type="ARBA" id="ARBA00023002"/>
    </source>
</evidence>
<sequence>MKLFSQTQVGSLALKHRVVLAPLTRMRTEPGNVPGDLMVEYYAQRASEGGLLITDATAVTPLGIAYVDAPGMWTHEQVAGWKRVVDAVHAKGSSIFVQLWHAGRQAHSANTGGLTPVAPSALRSLEHAAIRDAQGQIAEAELPVPRELATDEIPAIVEQFRHSAMLAKEAGFDGIELHAANGYLFEQFLLDGTNHRTDAYGGSLENRARFLFDTLDAVVGVWGPGHVAVRLSPSGTYGTMSDSDPHATFGYVATRLNRYALAYVHVIEPRIRGIEEREAAESDVSSKDIRRFFKGTLVAAGGFTRESAEQIVVDGHADLVAFGRMFIANPDLPERLRTGKPLNRYDRTTFYGGDARGYIDYPFASSTASPSAAARRAAERASGALA</sequence>
<accession>A0A4P7D046</accession>
<evidence type="ECO:0000313" key="6">
    <source>
        <dbReference type="Proteomes" id="UP000295727"/>
    </source>
</evidence>
<dbReference type="EMBL" id="CP038150">
    <property type="protein sequence ID" value="QBR01208.1"/>
    <property type="molecule type" value="Genomic_DNA"/>
</dbReference>
<dbReference type="CDD" id="cd02933">
    <property type="entry name" value="OYE_like_FMN"/>
    <property type="match status" value="1"/>
</dbReference>
<evidence type="ECO:0000256" key="2">
    <source>
        <dbReference type="ARBA" id="ARBA00005979"/>
    </source>
</evidence>
<keyword evidence="3" id="KW-0560">Oxidoreductase</keyword>
<comment type="cofactor">
    <cofactor evidence="1">
        <name>FMN</name>
        <dbReference type="ChEBI" id="CHEBI:58210"/>
    </cofactor>
</comment>